<dbReference type="GO" id="GO:0006260">
    <property type="term" value="P:DNA replication"/>
    <property type="evidence" value="ECO:0007669"/>
    <property type="project" value="InterPro"/>
</dbReference>
<dbReference type="GO" id="GO:0033314">
    <property type="term" value="P:mitotic DNA replication checkpoint signaling"/>
    <property type="evidence" value="ECO:0007669"/>
    <property type="project" value="InterPro"/>
</dbReference>
<organism evidence="3 4">
    <name type="scientific">Octopus sinensis</name>
    <name type="common">East Asian common octopus</name>
    <dbReference type="NCBI Taxonomy" id="2607531"/>
    <lineage>
        <taxon>Eukaryota</taxon>
        <taxon>Metazoa</taxon>
        <taxon>Spiralia</taxon>
        <taxon>Lophotrochozoa</taxon>
        <taxon>Mollusca</taxon>
        <taxon>Cephalopoda</taxon>
        <taxon>Coleoidea</taxon>
        <taxon>Octopodiformes</taxon>
        <taxon>Octopoda</taxon>
        <taxon>Incirrata</taxon>
        <taxon>Octopodidae</taxon>
        <taxon>Octopus</taxon>
    </lineage>
</organism>
<keyword evidence="3" id="KW-1185">Reference proteome</keyword>
<evidence type="ECO:0000313" key="4">
    <source>
        <dbReference type="RefSeq" id="XP_036367987.1"/>
    </source>
</evidence>
<dbReference type="InterPro" id="IPR053919">
    <property type="entry name" value="Treslin_N"/>
</dbReference>
<evidence type="ECO:0000313" key="3">
    <source>
        <dbReference type="Proteomes" id="UP000515154"/>
    </source>
</evidence>
<evidence type="ECO:0000259" key="2">
    <source>
        <dbReference type="Pfam" id="PF21854"/>
    </source>
</evidence>
<proteinExistence type="predicted"/>
<dbReference type="KEGG" id="osn:118767473"/>
<dbReference type="Pfam" id="PF21854">
    <property type="entry name" value="Treslin_N"/>
    <property type="match status" value="1"/>
</dbReference>
<protein>
    <submittedName>
        <fullName evidence="4">Treslin-like</fullName>
    </submittedName>
</protein>
<dbReference type="RefSeq" id="XP_036367987.1">
    <property type="nucleotide sequence ID" value="XM_036512094.1"/>
</dbReference>
<feature type="region of interest" description="Disordered" evidence="1">
    <location>
        <begin position="138"/>
        <end position="173"/>
    </location>
</feature>
<feature type="compositionally biased region" description="Polar residues" evidence="1">
    <location>
        <begin position="144"/>
        <end position="161"/>
    </location>
</feature>
<reference evidence="4" key="1">
    <citation type="submission" date="2025-08" db="UniProtKB">
        <authorList>
            <consortium name="RefSeq"/>
        </authorList>
    </citation>
    <scope>IDENTIFICATION</scope>
</reference>
<accession>A0A7E6FM89</accession>
<dbReference type="GO" id="GO:0030174">
    <property type="term" value="P:regulation of DNA-templated DNA replication initiation"/>
    <property type="evidence" value="ECO:0007669"/>
    <property type="project" value="TreeGrafter"/>
</dbReference>
<sequence length="320" mass="37099">MKFEDFSCYIFFSWSRNLPHWNPPQLSALNAYYQGDREKFHNQCPNGYQFKFKQSFKRAVNHLVGNSNQCKDPNDCSAENLKEQSQQIVYLKRKQASLQWGYKFFDSGKLTGKTEHHKFNDFKLRHFEEFEKELQREFEGDGSSAPTQSGSKVDSKVNSGDSSERRKSNTPSAAECLKRTLSYAVYDFHWESPDITSPVRKIGRSSIRSSRKHSAVVSSEISPHNLVFLFQKCPTSKMEFKDFAAKLVVDSEVFLDSFMPPALFREFQVNRNLSLYWVDQDWLKHEEKISSEIGVKYLVQEHLCNKILTGKESLVSYSVG</sequence>
<dbReference type="GO" id="GO:0010212">
    <property type="term" value="P:response to ionizing radiation"/>
    <property type="evidence" value="ECO:0007669"/>
    <property type="project" value="InterPro"/>
</dbReference>
<dbReference type="GO" id="GO:0003682">
    <property type="term" value="F:chromatin binding"/>
    <property type="evidence" value="ECO:0007669"/>
    <property type="project" value="TreeGrafter"/>
</dbReference>
<dbReference type="GO" id="GO:0007095">
    <property type="term" value="P:mitotic G2 DNA damage checkpoint signaling"/>
    <property type="evidence" value="ECO:0007669"/>
    <property type="project" value="TreeGrafter"/>
</dbReference>
<dbReference type="PANTHER" id="PTHR21556:SF2">
    <property type="entry name" value="TRESLIN"/>
    <property type="match status" value="1"/>
</dbReference>
<dbReference type="Proteomes" id="UP000515154">
    <property type="component" value="Linkage group LG22"/>
</dbReference>
<dbReference type="PANTHER" id="PTHR21556">
    <property type="entry name" value="TRESLIN"/>
    <property type="match status" value="1"/>
</dbReference>
<dbReference type="InterPro" id="IPR026153">
    <property type="entry name" value="Treslin"/>
</dbReference>
<evidence type="ECO:0000256" key="1">
    <source>
        <dbReference type="SAM" id="MobiDB-lite"/>
    </source>
</evidence>
<name>A0A7E6FM89_9MOLL</name>
<gene>
    <name evidence="4" type="primary">LOC118767473</name>
</gene>
<dbReference type="GO" id="GO:0005634">
    <property type="term" value="C:nucleus"/>
    <property type="evidence" value="ECO:0007669"/>
    <property type="project" value="InterPro"/>
</dbReference>
<feature type="domain" description="Treslin N-terminal" evidence="2">
    <location>
        <begin position="96"/>
        <end position="250"/>
    </location>
</feature>
<dbReference type="AlphaFoldDB" id="A0A7E6FM89"/>